<name>A0ABM0SHD1_GALVR</name>
<keyword evidence="6" id="KW-1185">Reference proteome</keyword>
<accession>A0ABM0SHD1</accession>
<organism evidence="6 7">
    <name type="scientific">Galeopterus variegatus</name>
    <name type="common">Malayan flying lemur</name>
    <name type="synonym">Cynocephalus variegatus</name>
    <dbReference type="NCBI Taxonomy" id="482537"/>
    <lineage>
        <taxon>Eukaryota</taxon>
        <taxon>Metazoa</taxon>
        <taxon>Chordata</taxon>
        <taxon>Craniata</taxon>
        <taxon>Vertebrata</taxon>
        <taxon>Euteleostomi</taxon>
        <taxon>Mammalia</taxon>
        <taxon>Eutheria</taxon>
        <taxon>Euarchontoglires</taxon>
        <taxon>Dermoptera</taxon>
        <taxon>Cynocephalidae</taxon>
        <taxon>Galeopterus</taxon>
    </lineage>
</organism>
<feature type="domain" description="Doublesex- and mab-3-related transcription factor C1/C2 C-terminal" evidence="5">
    <location>
        <begin position="79"/>
        <end position="196"/>
    </location>
</feature>
<dbReference type="Pfam" id="PF15791">
    <property type="entry name" value="DMRT-like"/>
    <property type="match status" value="1"/>
</dbReference>
<feature type="region of interest" description="Disordered" evidence="4">
    <location>
        <begin position="149"/>
        <end position="184"/>
    </location>
</feature>
<dbReference type="Proteomes" id="UP000694923">
    <property type="component" value="Unplaced"/>
</dbReference>
<comment type="similarity">
    <text evidence="1">Belongs to the DMRT family.</text>
</comment>
<evidence type="ECO:0000256" key="2">
    <source>
        <dbReference type="ARBA" id="ARBA00023015"/>
    </source>
</evidence>
<evidence type="ECO:0000256" key="1">
    <source>
        <dbReference type="ARBA" id="ARBA00006834"/>
    </source>
</evidence>
<keyword evidence="3" id="KW-0804">Transcription</keyword>
<proteinExistence type="inferred from homology"/>
<dbReference type="InterPro" id="IPR031577">
    <property type="entry name" value="DMRT-C1/C2_C"/>
</dbReference>
<protein>
    <submittedName>
        <fullName evidence="7">Doublesex- and mab-3-related transcription factor C1-like</fullName>
    </submittedName>
</protein>
<keyword evidence="2" id="KW-0805">Transcription regulation</keyword>
<reference evidence="7" key="1">
    <citation type="submission" date="2025-08" db="UniProtKB">
        <authorList>
            <consortium name="RefSeq"/>
        </authorList>
    </citation>
    <scope>IDENTIFICATION</scope>
</reference>
<gene>
    <name evidence="7" type="primary">LOC103609758</name>
</gene>
<dbReference type="GeneID" id="103609758"/>
<evidence type="ECO:0000313" key="7">
    <source>
        <dbReference type="RefSeq" id="XP_008592272.1"/>
    </source>
</evidence>
<dbReference type="RefSeq" id="XP_008592272.1">
    <property type="nucleotide sequence ID" value="XM_008594050.1"/>
</dbReference>
<sequence>MKRSVAAPAKAHIPVKNLGIKEGVLTGKVDIVPQPEAHPHTTPEEESSQGALLLGQPPEPLSLPCTPVTLEQQPMASLSREPHGSPVLCSRCSTLILQPSATLDSLLLQSQAATASDQALASASSEWQQKLEAVEALLSLRHSFQTPSDSISLHQPCDAPASVEEAGLQPPRRSPRPRPDSSISLPIGHLGCISLLH</sequence>
<evidence type="ECO:0000313" key="6">
    <source>
        <dbReference type="Proteomes" id="UP000694923"/>
    </source>
</evidence>
<evidence type="ECO:0000259" key="5">
    <source>
        <dbReference type="Pfam" id="PF15791"/>
    </source>
</evidence>
<feature type="region of interest" description="Disordered" evidence="4">
    <location>
        <begin position="30"/>
        <end position="58"/>
    </location>
</feature>
<evidence type="ECO:0000256" key="4">
    <source>
        <dbReference type="SAM" id="MobiDB-lite"/>
    </source>
</evidence>
<evidence type="ECO:0000256" key="3">
    <source>
        <dbReference type="ARBA" id="ARBA00023163"/>
    </source>
</evidence>